<comment type="caution">
    <text evidence="4">The sequence shown here is derived from an EMBL/GenBank/DDBJ whole genome shotgun (WGS) entry which is preliminary data.</text>
</comment>
<feature type="region of interest" description="Disordered" evidence="1">
    <location>
        <begin position="198"/>
        <end position="220"/>
    </location>
</feature>
<evidence type="ECO:0000313" key="5">
    <source>
        <dbReference type="Proteomes" id="UP001500897"/>
    </source>
</evidence>
<dbReference type="InterPro" id="IPR051448">
    <property type="entry name" value="CdaR-like_regulators"/>
</dbReference>
<dbReference type="Pfam" id="PF25906">
    <property type="entry name" value="PucR-like_N"/>
    <property type="match status" value="1"/>
</dbReference>
<protein>
    <submittedName>
        <fullName evidence="4">PucR family transcriptional regulator</fullName>
    </submittedName>
</protein>
<dbReference type="InterPro" id="IPR058663">
    <property type="entry name" value="PucR-like_N"/>
</dbReference>
<evidence type="ECO:0000313" key="4">
    <source>
        <dbReference type="EMBL" id="GAA2102918.1"/>
    </source>
</evidence>
<feature type="domain" description="PucR-like N-terminal" evidence="3">
    <location>
        <begin position="5"/>
        <end position="170"/>
    </location>
</feature>
<evidence type="ECO:0000259" key="3">
    <source>
        <dbReference type="Pfam" id="PF25906"/>
    </source>
</evidence>
<organism evidence="4 5">
    <name type="scientific">Kitasatospora saccharophila</name>
    <dbReference type="NCBI Taxonomy" id="407973"/>
    <lineage>
        <taxon>Bacteria</taxon>
        <taxon>Bacillati</taxon>
        <taxon>Actinomycetota</taxon>
        <taxon>Actinomycetes</taxon>
        <taxon>Kitasatosporales</taxon>
        <taxon>Streptomycetaceae</taxon>
        <taxon>Kitasatospora</taxon>
    </lineage>
</organism>
<dbReference type="Gene3D" id="1.10.10.2840">
    <property type="entry name" value="PucR C-terminal helix-turn-helix domain"/>
    <property type="match status" value="1"/>
</dbReference>
<feature type="region of interest" description="Disordered" evidence="1">
    <location>
        <begin position="393"/>
        <end position="414"/>
    </location>
</feature>
<dbReference type="PANTHER" id="PTHR33744">
    <property type="entry name" value="CARBOHYDRATE DIACID REGULATOR"/>
    <property type="match status" value="1"/>
</dbReference>
<name>A0ABN2X1I7_9ACTN</name>
<dbReference type="EMBL" id="BAAANS010000024">
    <property type="protein sequence ID" value="GAA2102918.1"/>
    <property type="molecule type" value="Genomic_DNA"/>
</dbReference>
<evidence type="ECO:0000256" key="1">
    <source>
        <dbReference type="SAM" id="MobiDB-lite"/>
    </source>
</evidence>
<gene>
    <name evidence="4" type="ORF">GCM10009759_37850</name>
</gene>
<sequence length="414" mass="44126">MTGPWEGLPPDFSADLRAEQQSLAAEVVREIRAAVPEFSRPLSGQFGAGIQQGVETALAEFTDRVAGLPAPGPRQLRVYRSLGRGELAEGRSLDALQAAFRLGARVAWRRYARVARRRGLTAEQLVALAEAVFAHIDEVAAAGVQGYVEARTDRAGALGRARHRLHDLLLAGADPAELAAAARLAEWPLPAQVAAVSLDPRPAPRPPGPPGPPAPPPVRLPDRVLAGLDVPRPHLLLPDPAALLADPQFAAALHGRGAVIGPAVPPALAAQSLRWARLVRASLPQAPQRPVDCRERYADLLLLTDPALVRLIAERRLAPLAPLTPKQRDRLAATLLAWLQTGRGSAPEVAARLGIHPQTARHRLHRVHRLFGPALASPDTRLELEIALRATAATRDDPAPARGTPARTPSHLAG</sequence>
<evidence type="ECO:0000259" key="2">
    <source>
        <dbReference type="Pfam" id="PF13556"/>
    </source>
</evidence>
<keyword evidence="5" id="KW-1185">Reference proteome</keyword>
<dbReference type="InterPro" id="IPR025736">
    <property type="entry name" value="PucR_C-HTH_dom"/>
</dbReference>
<proteinExistence type="predicted"/>
<dbReference type="PANTHER" id="PTHR33744:SF1">
    <property type="entry name" value="DNA-BINDING TRANSCRIPTIONAL ACTIVATOR ADER"/>
    <property type="match status" value="1"/>
</dbReference>
<dbReference type="InterPro" id="IPR042070">
    <property type="entry name" value="PucR_C-HTH_sf"/>
</dbReference>
<dbReference type="RefSeq" id="WP_344553450.1">
    <property type="nucleotide sequence ID" value="NZ_BAAANS010000024.1"/>
</dbReference>
<dbReference type="Proteomes" id="UP001500897">
    <property type="component" value="Unassembled WGS sequence"/>
</dbReference>
<feature type="compositionally biased region" description="Pro residues" evidence="1">
    <location>
        <begin position="201"/>
        <end position="219"/>
    </location>
</feature>
<feature type="compositionally biased region" description="Low complexity" evidence="1">
    <location>
        <begin position="400"/>
        <end position="414"/>
    </location>
</feature>
<dbReference type="Pfam" id="PF13556">
    <property type="entry name" value="HTH_30"/>
    <property type="match status" value="1"/>
</dbReference>
<accession>A0ABN2X1I7</accession>
<reference evidence="4 5" key="1">
    <citation type="journal article" date="2019" name="Int. J. Syst. Evol. Microbiol.">
        <title>The Global Catalogue of Microorganisms (GCM) 10K type strain sequencing project: providing services to taxonomists for standard genome sequencing and annotation.</title>
        <authorList>
            <consortium name="The Broad Institute Genomics Platform"/>
            <consortium name="The Broad Institute Genome Sequencing Center for Infectious Disease"/>
            <person name="Wu L."/>
            <person name="Ma J."/>
        </authorList>
    </citation>
    <scope>NUCLEOTIDE SEQUENCE [LARGE SCALE GENOMIC DNA]</scope>
    <source>
        <strain evidence="4 5">JCM 14559</strain>
    </source>
</reference>
<feature type="domain" description="PucR C-terminal helix-turn-helix" evidence="2">
    <location>
        <begin position="331"/>
        <end position="390"/>
    </location>
</feature>